<dbReference type="NCBIfam" id="TIGR02893">
    <property type="entry name" value="spore_yabQ"/>
    <property type="match status" value="1"/>
</dbReference>
<sequence>MTLSVQFLTMVSMILMGVWIGAAVDTYGRFMHPNRWTWVLFFCDILFWVVQGLLIFTVLLYVNEGDIRFYIFVALFCGFAAYRALFQSFYNKLLNAFIRFGNYMIRVALNLSNVFIVKPIRGTTKLLFMLITFIGSTIIAIFLFIFKILMIPLNGIQKMIWRFLPKSFKNLVKRVAGLLKIMQNKIKKWFGRI</sequence>
<gene>
    <name evidence="2" type="primary">yabQ</name>
    <name evidence="2" type="ORF">DCC39_07760</name>
</gene>
<accession>A0A2U1K562</accession>
<dbReference type="AlphaFoldDB" id="A0A2U1K562"/>
<feature type="transmembrane region" description="Helical" evidence="1">
    <location>
        <begin position="126"/>
        <end position="149"/>
    </location>
</feature>
<keyword evidence="1" id="KW-0812">Transmembrane</keyword>
<dbReference type="RefSeq" id="WP_116554325.1">
    <property type="nucleotide sequence ID" value="NZ_QCZG01000012.1"/>
</dbReference>
<keyword evidence="1" id="KW-0472">Membrane</keyword>
<comment type="caution">
    <text evidence="2">The sequence shown here is derived from an EMBL/GenBank/DDBJ whole genome shotgun (WGS) entry which is preliminary data.</text>
</comment>
<reference evidence="2 3" key="1">
    <citation type="submission" date="2018-04" db="EMBL/GenBank/DDBJ databases">
        <title>Camelliibacillus theae gen. nov., sp. nov., isolated from Pu'er tea.</title>
        <authorList>
            <person name="Niu L."/>
        </authorList>
    </citation>
    <scope>NUCLEOTIDE SEQUENCE [LARGE SCALE GENOMIC DNA]</scope>
    <source>
        <strain evidence="2 3">T8</strain>
    </source>
</reference>
<proteinExistence type="predicted"/>
<evidence type="ECO:0000313" key="2">
    <source>
        <dbReference type="EMBL" id="PWA12133.1"/>
    </source>
</evidence>
<dbReference type="EMBL" id="QCZG01000012">
    <property type="protein sequence ID" value="PWA12133.1"/>
    <property type="molecule type" value="Genomic_DNA"/>
</dbReference>
<feature type="transmembrane region" description="Helical" evidence="1">
    <location>
        <begin position="97"/>
        <end position="120"/>
    </location>
</feature>
<keyword evidence="3" id="KW-1185">Reference proteome</keyword>
<feature type="transmembrane region" description="Helical" evidence="1">
    <location>
        <begin position="67"/>
        <end position="85"/>
    </location>
</feature>
<name>A0A2U1K562_9BACI</name>
<feature type="transmembrane region" description="Helical" evidence="1">
    <location>
        <begin position="6"/>
        <end position="24"/>
    </location>
</feature>
<feature type="transmembrane region" description="Helical" evidence="1">
    <location>
        <begin position="36"/>
        <end position="61"/>
    </location>
</feature>
<dbReference type="OrthoDB" id="1653819at2"/>
<protein>
    <submittedName>
        <fullName evidence="2">Spore cortex biosynthesis protein YabQ</fullName>
    </submittedName>
</protein>
<dbReference type="Pfam" id="PF09578">
    <property type="entry name" value="Spore_YabQ"/>
    <property type="match status" value="1"/>
</dbReference>
<evidence type="ECO:0000313" key="3">
    <source>
        <dbReference type="Proteomes" id="UP000245998"/>
    </source>
</evidence>
<organism evidence="2 3">
    <name type="scientific">Pueribacillus theae</name>
    <dbReference type="NCBI Taxonomy" id="2171751"/>
    <lineage>
        <taxon>Bacteria</taxon>
        <taxon>Bacillati</taxon>
        <taxon>Bacillota</taxon>
        <taxon>Bacilli</taxon>
        <taxon>Bacillales</taxon>
        <taxon>Bacillaceae</taxon>
        <taxon>Pueribacillus</taxon>
    </lineage>
</organism>
<dbReference type="Proteomes" id="UP000245998">
    <property type="component" value="Unassembled WGS sequence"/>
</dbReference>
<dbReference type="InterPro" id="IPR019074">
    <property type="entry name" value="YabQ"/>
</dbReference>
<evidence type="ECO:0000256" key="1">
    <source>
        <dbReference type="SAM" id="Phobius"/>
    </source>
</evidence>
<keyword evidence="1" id="KW-1133">Transmembrane helix</keyword>